<comment type="caution">
    <text evidence="1">The sequence shown here is derived from an EMBL/GenBank/DDBJ whole genome shotgun (WGS) entry which is preliminary data.</text>
</comment>
<organism evidence="1">
    <name type="scientific">marine sediment metagenome</name>
    <dbReference type="NCBI Taxonomy" id="412755"/>
    <lineage>
        <taxon>unclassified sequences</taxon>
        <taxon>metagenomes</taxon>
        <taxon>ecological metagenomes</taxon>
    </lineage>
</organism>
<gene>
    <name evidence="1" type="ORF">S01H4_56402</name>
</gene>
<dbReference type="SUPFAM" id="SSF53335">
    <property type="entry name" value="S-adenosyl-L-methionine-dependent methyltransferases"/>
    <property type="match status" value="1"/>
</dbReference>
<sequence length="105" mass="12141">MSSKEKYEEFHKNASIQTKVVDSKNFTYHIVLSFIDKYLQPDMKVLDIGCGVGTISIYVANKKDSIRNSFLNISHCFSGYVHPPLSWYNLYLLIQAIHDHTQIQD</sequence>
<dbReference type="InterPro" id="IPR029063">
    <property type="entry name" value="SAM-dependent_MTases_sf"/>
</dbReference>
<protein>
    <submittedName>
        <fullName evidence="1">Uncharacterized protein</fullName>
    </submittedName>
</protein>
<dbReference type="EMBL" id="BART01032677">
    <property type="protein sequence ID" value="GAH13533.1"/>
    <property type="molecule type" value="Genomic_DNA"/>
</dbReference>
<name>X1EY67_9ZZZZ</name>
<reference evidence="1" key="1">
    <citation type="journal article" date="2014" name="Front. Microbiol.">
        <title>High frequency of phylogenetically diverse reductive dehalogenase-homologous genes in deep subseafloor sedimentary metagenomes.</title>
        <authorList>
            <person name="Kawai M."/>
            <person name="Futagami T."/>
            <person name="Toyoda A."/>
            <person name="Takaki Y."/>
            <person name="Nishi S."/>
            <person name="Hori S."/>
            <person name="Arai W."/>
            <person name="Tsubouchi T."/>
            <person name="Morono Y."/>
            <person name="Uchiyama I."/>
            <person name="Ito T."/>
            <person name="Fujiyama A."/>
            <person name="Inagaki F."/>
            <person name="Takami H."/>
        </authorList>
    </citation>
    <scope>NUCLEOTIDE SEQUENCE</scope>
    <source>
        <strain evidence="1">Expedition CK06-06</strain>
    </source>
</reference>
<dbReference type="AlphaFoldDB" id="X1EY67"/>
<evidence type="ECO:0000313" key="1">
    <source>
        <dbReference type="EMBL" id="GAH13533.1"/>
    </source>
</evidence>
<dbReference type="Gene3D" id="3.40.50.150">
    <property type="entry name" value="Vaccinia Virus protein VP39"/>
    <property type="match status" value="1"/>
</dbReference>
<accession>X1EY67</accession>
<proteinExistence type="predicted"/>
<dbReference type="GO" id="GO:0008168">
    <property type="term" value="F:methyltransferase activity"/>
    <property type="evidence" value="ECO:0007669"/>
    <property type="project" value="InterPro"/>
</dbReference>